<reference evidence="23 24" key="1">
    <citation type="submission" date="2020-01" db="EMBL/GenBank/DDBJ databases">
        <authorList>
            <consortium name="DOE Joint Genome Institute"/>
            <person name="Haridas S."/>
            <person name="Albert R."/>
            <person name="Binder M."/>
            <person name="Bloem J."/>
            <person name="Labutti K."/>
            <person name="Salamov A."/>
            <person name="Andreopoulos B."/>
            <person name="Baker S.E."/>
            <person name="Barry K."/>
            <person name="Bills G."/>
            <person name="Bluhm B.H."/>
            <person name="Cannon C."/>
            <person name="Castanera R."/>
            <person name="Culley D.E."/>
            <person name="Daum C."/>
            <person name="Ezra D."/>
            <person name="Gonzalez J.B."/>
            <person name="Henrissat B."/>
            <person name="Kuo A."/>
            <person name="Liang C."/>
            <person name="Lipzen A."/>
            <person name="Lutzoni F."/>
            <person name="Magnuson J."/>
            <person name="Mondo S."/>
            <person name="Nolan M."/>
            <person name="Ohm R."/>
            <person name="Pangilinan J."/>
            <person name="Park H.-J.H."/>
            <person name="Ramirez L."/>
            <person name="Alfaro M."/>
            <person name="Sun H."/>
            <person name="Tritt A."/>
            <person name="Yoshinaga Y."/>
            <person name="Zwiers L.-H.L."/>
            <person name="Turgeon B.G."/>
            <person name="Goodwin S.B."/>
            <person name="Spatafora J.W."/>
            <person name="Crous P.W."/>
            <person name="Grigoriev I.V."/>
        </authorList>
    </citation>
    <scope>NUCLEOTIDE SEQUENCE [LARGE SCALE GENOMIC DNA]</scope>
    <source>
        <strain evidence="23 24">CBS 611.86</strain>
    </source>
</reference>
<feature type="region of interest" description="Disordered" evidence="20">
    <location>
        <begin position="123"/>
        <end position="194"/>
    </location>
</feature>
<keyword evidence="7" id="KW-0479">Metal-binding</keyword>
<keyword evidence="12" id="KW-0560">Oxidoreductase</keyword>
<dbReference type="Proteomes" id="UP000481861">
    <property type="component" value="Unassembled WGS sequence"/>
</dbReference>
<dbReference type="PANTHER" id="PTHR23123">
    <property type="entry name" value="PHD/F-BOX CONTAINING PROTEIN"/>
    <property type="match status" value="1"/>
</dbReference>
<evidence type="ECO:0000256" key="4">
    <source>
        <dbReference type="ARBA" id="ARBA00008037"/>
    </source>
</evidence>
<dbReference type="Pfam" id="PF17811">
    <property type="entry name" value="JHD"/>
    <property type="match status" value="1"/>
</dbReference>
<evidence type="ECO:0000256" key="6">
    <source>
        <dbReference type="ARBA" id="ARBA00015153"/>
    </source>
</evidence>
<proteinExistence type="inferred from homology"/>
<organism evidence="23 24">
    <name type="scientific">Massariosphaeria phaeospora</name>
    <dbReference type="NCBI Taxonomy" id="100035"/>
    <lineage>
        <taxon>Eukaryota</taxon>
        <taxon>Fungi</taxon>
        <taxon>Dikarya</taxon>
        <taxon>Ascomycota</taxon>
        <taxon>Pezizomycotina</taxon>
        <taxon>Dothideomycetes</taxon>
        <taxon>Pleosporomycetidae</taxon>
        <taxon>Pleosporales</taxon>
        <taxon>Pleosporales incertae sedis</taxon>
        <taxon>Massariosphaeria</taxon>
    </lineage>
</organism>
<comment type="subcellular location">
    <subcellularLocation>
        <location evidence="3">Nucleus</location>
    </subcellularLocation>
</comment>
<feature type="domain" description="PHD-type" evidence="21">
    <location>
        <begin position="491"/>
        <end position="549"/>
    </location>
</feature>
<feature type="region of interest" description="Disordered" evidence="20">
    <location>
        <begin position="1245"/>
        <end position="1285"/>
    </location>
</feature>
<feature type="compositionally biased region" description="Low complexity" evidence="20">
    <location>
        <begin position="379"/>
        <end position="388"/>
    </location>
</feature>
<dbReference type="PROSITE" id="PS51184">
    <property type="entry name" value="JMJC"/>
    <property type="match status" value="1"/>
</dbReference>
<keyword evidence="15" id="KW-0804">Transcription</keyword>
<evidence type="ECO:0000256" key="3">
    <source>
        <dbReference type="ARBA" id="ARBA00004123"/>
    </source>
</evidence>
<protein>
    <recommendedName>
        <fullName evidence="6">JmjC domain-containing histone demethylation protein 1</fullName>
        <ecNumber evidence="5">1.14.11.27</ecNumber>
    </recommendedName>
    <alternativeName>
        <fullName evidence="17">[Histone-H3]-lysine-36 demethylase 1</fullName>
    </alternativeName>
</protein>
<keyword evidence="14" id="KW-0805">Transcription regulation</keyword>
<sequence length="1551" mass="171828">MRVSSFKAQYRQAPLRAETPPPPTYEPLSPVLPPARPAIGDPAGGNARAATQAPNGVNGAIYKARSYSEADRADEYLGFPAVTDEPWRRSAPLSRHAADHSSALGSPIDALASAAVTHMYSSPSYRSSSRRQSHAPVSPTTAIAFPPTGHASRHAYSPQSSYVYDERPSKRARSEFLPSPQYRQHHSRPATSHIPGWSYNVEQMMDADLRMYQDSRSPAQLQEDETKRLLDAQLLLDFHLAVSTTRTTEPATSTAKRWSDSRTNVPELQPQESLETTSPSLTIRNHDFHRAEHTQPPTIPANEPEKPVDAMTDKISEDSTIQTHTPPEENLSTTVLPSTDGGHVLEEGKAKKPQGWPKGKSRGSRSGPATSKKKKSTSKPKSTPSITSVGTTDQLHSPQSLPAEQQDVNLLETANRASVDPQLPLFRELALFARRHSVSNAFVDTQDTNLAVPVSFLRAQSVPLGTNMAVSPPAEEVVPTCQDNKELSAQITVCAGCNSSDSDTLIGEGEQWISCDGCKGWYHFVCAGFKSEREVRDVDKFYCVPCKPQFGDTTKVRKSTRAHAAVDYAGLNEGILKTSDDNPEHHYISAFKNGDLNFVRETFARLPPELISADFLEKTNGFKEPIVIPAALNPRPSIPSQDHENPLPLNVRSDDAAGEHFEYEIMRDDGQDKLDMVIPEGLTVRRVSELFGPQERVPVIDVKAQEGEDKRWTMAKWAEYYEQEGEKPVRNVISLEVSRSRLGRLIRRPKAVRDLDLQDWVWLDDDKTAPPPVQFYCLMSVADCYTDFHIDFGGSSVYYHIVKGKKVFFFIPPTKQNLKKYEEWCLSPKQGHEWLGHQVKECYRVDLYPGDTMLIPSGWIHAVWTPEDSLVIGGNFLTRLHYGMQIRVLEIEKSTKVAAKFRYPFFQKIMWLALVRYLEDDPLPASVEKLLLSGAQFQRPIPIYCETDKFGHNSDSGPENYNRRYYPKAEIEGLSDLVNYIWRTVMISLGKIEGITQTVRNAVTKSIPKGHGEPLTLARRFAAWIAWKRGNENVPQWAYPDATLPDAADTKLSMAQVKRIERETLSEALRASRERHSMRIKDAETSLNDIDEDALDDPAPPMTGFLRPAADSSRHMSTPKTSQLGPKRIACDACRKRRIRCKHKDDIIESPKFGNGLNGAVGVIDLSGSLGISVKRRQSDSAAQYGPLLTLADTPPAIVNGGPLLADVNVDPYALKSGRVKACADCRKSKRRCIHDEYGNVDPVKANEMPIPRGSGSKKRRISDEHPEAANRKMKRDHMTDGGSVNGEVFGDFYSRIPSRSPSHAERPMTAPQDLIPIDPSLQTYDYAMAEAAPPAFSETHQMDAVWSSIENGPGEAMEGVVETEWREPRGPSVEPLTPAPVPQGLHGEANGIDPGLSSPWARTAPSSPSERDNITVARRYSPIMNHIVVGHSSSSDRDNITVARSSLPNGDGSALAVPTTPVQTHSPRPGFSASKITNTPRSSNRTSNTPRSAFGVRRQDSKDSIKMEPSLEQKMRDLSSSAGGTEQDMASLALALQLQMEEHGLRRRSK</sequence>
<dbReference type="InterPro" id="IPR001138">
    <property type="entry name" value="Zn2Cys6_DnaBD"/>
</dbReference>
<feature type="compositionally biased region" description="Basic and acidic residues" evidence="20">
    <location>
        <begin position="1498"/>
        <end position="1518"/>
    </location>
</feature>
<feature type="region of interest" description="Disordered" evidence="20">
    <location>
        <begin position="1431"/>
        <end position="1528"/>
    </location>
</feature>
<dbReference type="EC" id="1.14.11.27" evidence="5"/>
<feature type="compositionally biased region" description="Polar residues" evidence="20">
    <location>
        <begin position="389"/>
        <end position="401"/>
    </location>
</feature>
<evidence type="ECO:0000256" key="11">
    <source>
        <dbReference type="ARBA" id="ARBA00022964"/>
    </source>
</evidence>
<evidence type="ECO:0000256" key="20">
    <source>
        <dbReference type="SAM" id="MobiDB-lite"/>
    </source>
</evidence>
<keyword evidence="13" id="KW-0408">Iron</keyword>
<dbReference type="GO" id="GO:0140680">
    <property type="term" value="F:histone H3K36me/H3K36me2 demethylase activity"/>
    <property type="evidence" value="ECO:0007669"/>
    <property type="project" value="UniProtKB-EC"/>
</dbReference>
<dbReference type="InterPro" id="IPR011011">
    <property type="entry name" value="Znf_FYVE_PHD"/>
</dbReference>
<evidence type="ECO:0000256" key="15">
    <source>
        <dbReference type="ARBA" id="ARBA00023163"/>
    </source>
</evidence>
<evidence type="ECO:0000256" key="13">
    <source>
        <dbReference type="ARBA" id="ARBA00023004"/>
    </source>
</evidence>
<dbReference type="SMART" id="SM00249">
    <property type="entry name" value="PHD"/>
    <property type="match status" value="1"/>
</dbReference>
<dbReference type="PROSITE" id="PS01359">
    <property type="entry name" value="ZF_PHD_1"/>
    <property type="match status" value="1"/>
</dbReference>
<dbReference type="OrthoDB" id="5876800at2759"/>
<dbReference type="SUPFAM" id="SSF57903">
    <property type="entry name" value="FYVE/PHD zinc finger"/>
    <property type="match status" value="1"/>
</dbReference>
<dbReference type="CDD" id="cd15517">
    <property type="entry name" value="PHD_TCF19_like"/>
    <property type="match status" value="1"/>
</dbReference>
<dbReference type="InterPro" id="IPR001965">
    <property type="entry name" value="Znf_PHD"/>
</dbReference>
<feature type="compositionally biased region" description="Basic and acidic residues" evidence="20">
    <location>
        <begin position="164"/>
        <end position="174"/>
    </location>
</feature>
<keyword evidence="8 19" id="KW-0863">Zinc-finger</keyword>
<comment type="caution">
    <text evidence="23">The sequence shown here is derived from an EMBL/GenBank/DDBJ whole genome shotgun (WGS) entry which is preliminary data.</text>
</comment>
<evidence type="ECO:0000313" key="24">
    <source>
        <dbReference type="Proteomes" id="UP000481861"/>
    </source>
</evidence>
<dbReference type="GO" id="GO:0005634">
    <property type="term" value="C:nucleus"/>
    <property type="evidence" value="ECO:0007669"/>
    <property type="project" value="UniProtKB-SubCell"/>
</dbReference>
<evidence type="ECO:0000256" key="19">
    <source>
        <dbReference type="PROSITE-ProRule" id="PRU00146"/>
    </source>
</evidence>
<gene>
    <name evidence="23" type="ORF">BDV95DRAFT_560548</name>
</gene>
<evidence type="ECO:0000259" key="22">
    <source>
        <dbReference type="PROSITE" id="PS51184"/>
    </source>
</evidence>
<dbReference type="InterPro" id="IPR041070">
    <property type="entry name" value="JHD"/>
</dbReference>
<feature type="compositionally biased region" description="Polar residues" evidence="20">
    <location>
        <begin position="319"/>
        <end position="337"/>
    </location>
</feature>
<dbReference type="CDD" id="cd00067">
    <property type="entry name" value="GAL4"/>
    <property type="match status" value="1"/>
</dbReference>
<dbReference type="GO" id="GO:0008270">
    <property type="term" value="F:zinc ion binding"/>
    <property type="evidence" value="ECO:0007669"/>
    <property type="project" value="UniProtKB-KW"/>
</dbReference>
<dbReference type="Pfam" id="PF00628">
    <property type="entry name" value="PHD"/>
    <property type="match status" value="1"/>
</dbReference>
<evidence type="ECO:0000256" key="17">
    <source>
        <dbReference type="ARBA" id="ARBA00031083"/>
    </source>
</evidence>
<comment type="catalytic activity">
    <reaction evidence="18">
        <text>N(6),N(6)-dimethyl-L-lysyl(36)-[histone H3] + 2 2-oxoglutarate + 2 O2 = L-lysyl(36)-[histone H3] + 2 formaldehyde + 2 succinate + 2 CO2</text>
        <dbReference type="Rhea" id="RHEA:42032"/>
        <dbReference type="Rhea" id="RHEA-COMP:9785"/>
        <dbReference type="Rhea" id="RHEA-COMP:9787"/>
        <dbReference type="ChEBI" id="CHEBI:15379"/>
        <dbReference type="ChEBI" id="CHEBI:16526"/>
        <dbReference type="ChEBI" id="CHEBI:16810"/>
        <dbReference type="ChEBI" id="CHEBI:16842"/>
        <dbReference type="ChEBI" id="CHEBI:29969"/>
        <dbReference type="ChEBI" id="CHEBI:30031"/>
        <dbReference type="ChEBI" id="CHEBI:61976"/>
        <dbReference type="EC" id="1.14.11.27"/>
    </reaction>
</comment>
<dbReference type="GO" id="GO:0000981">
    <property type="term" value="F:DNA-binding transcription factor activity, RNA polymerase II-specific"/>
    <property type="evidence" value="ECO:0007669"/>
    <property type="project" value="InterPro"/>
</dbReference>
<keyword evidence="24" id="KW-1185">Reference proteome</keyword>
<evidence type="ECO:0000256" key="10">
    <source>
        <dbReference type="ARBA" id="ARBA00022853"/>
    </source>
</evidence>
<dbReference type="EMBL" id="JAADJZ010000003">
    <property type="protein sequence ID" value="KAF2876358.1"/>
    <property type="molecule type" value="Genomic_DNA"/>
</dbReference>
<evidence type="ECO:0000256" key="9">
    <source>
        <dbReference type="ARBA" id="ARBA00022833"/>
    </source>
</evidence>
<evidence type="ECO:0000256" key="7">
    <source>
        <dbReference type="ARBA" id="ARBA00022723"/>
    </source>
</evidence>
<dbReference type="Gene3D" id="2.60.120.650">
    <property type="entry name" value="Cupin"/>
    <property type="match status" value="2"/>
</dbReference>
<accession>A0A7C8MEE0</accession>
<evidence type="ECO:0000256" key="2">
    <source>
        <dbReference type="ARBA" id="ARBA00003909"/>
    </source>
</evidence>
<comment type="cofactor">
    <cofactor evidence="1">
        <name>Fe(2+)</name>
        <dbReference type="ChEBI" id="CHEBI:29033"/>
    </cofactor>
</comment>
<keyword evidence="11" id="KW-0223">Dioxygenase</keyword>
<evidence type="ECO:0000256" key="12">
    <source>
        <dbReference type="ARBA" id="ARBA00023002"/>
    </source>
</evidence>
<evidence type="ECO:0000313" key="23">
    <source>
        <dbReference type="EMBL" id="KAF2876358.1"/>
    </source>
</evidence>
<feature type="region of interest" description="Disordered" evidence="20">
    <location>
        <begin position="1383"/>
        <end position="1413"/>
    </location>
</feature>
<feature type="compositionally biased region" description="Pro residues" evidence="20">
    <location>
        <begin position="19"/>
        <end position="36"/>
    </location>
</feature>
<evidence type="ECO:0000256" key="18">
    <source>
        <dbReference type="ARBA" id="ARBA00047915"/>
    </source>
</evidence>
<evidence type="ECO:0000256" key="8">
    <source>
        <dbReference type="ARBA" id="ARBA00022771"/>
    </source>
</evidence>
<feature type="compositionally biased region" description="Low complexity" evidence="20">
    <location>
        <begin position="245"/>
        <end position="255"/>
    </location>
</feature>
<dbReference type="Pfam" id="PF02373">
    <property type="entry name" value="JmjC"/>
    <property type="match status" value="1"/>
</dbReference>
<feature type="region of interest" description="Disordered" evidence="20">
    <location>
        <begin position="319"/>
        <end position="401"/>
    </location>
</feature>
<keyword evidence="9" id="KW-0862">Zinc</keyword>
<keyword evidence="16" id="KW-0539">Nucleus</keyword>
<evidence type="ECO:0000256" key="14">
    <source>
        <dbReference type="ARBA" id="ARBA00023015"/>
    </source>
</evidence>
<feature type="compositionally biased region" description="Polar residues" evidence="20">
    <location>
        <begin position="261"/>
        <end position="280"/>
    </location>
</feature>
<dbReference type="InterPro" id="IPR003347">
    <property type="entry name" value="JmjC_dom"/>
</dbReference>
<feature type="compositionally biased region" description="Low complexity" evidence="20">
    <location>
        <begin position="1478"/>
        <end position="1493"/>
    </location>
</feature>
<evidence type="ECO:0000256" key="1">
    <source>
        <dbReference type="ARBA" id="ARBA00001954"/>
    </source>
</evidence>
<dbReference type="SUPFAM" id="SSF51197">
    <property type="entry name" value="Clavaminate synthase-like"/>
    <property type="match status" value="1"/>
</dbReference>
<keyword evidence="10" id="KW-0156">Chromatin regulator</keyword>
<evidence type="ECO:0000259" key="21">
    <source>
        <dbReference type="PROSITE" id="PS50016"/>
    </source>
</evidence>
<comment type="similarity">
    <text evidence="4">Belongs to the JHDM1 histone demethylase family.</text>
</comment>
<name>A0A7C8MEE0_9PLEO</name>
<dbReference type="InterPro" id="IPR050690">
    <property type="entry name" value="JHDM1_Histone_Demethylase"/>
</dbReference>
<comment type="function">
    <text evidence="2">Histone demethylase that specifically demethylates 'Lys-36' of histone H3, thereby playing a central role in histone code.</text>
</comment>
<evidence type="ECO:0000256" key="5">
    <source>
        <dbReference type="ARBA" id="ARBA00013246"/>
    </source>
</evidence>
<dbReference type="SMART" id="SM00558">
    <property type="entry name" value="JmjC"/>
    <property type="match status" value="1"/>
</dbReference>
<dbReference type="InterPro" id="IPR019786">
    <property type="entry name" value="Zinc_finger_PHD-type_CS"/>
</dbReference>
<dbReference type="PROSITE" id="PS50016">
    <property type="entry name" value="ZF_PHD_2"/>
    <property type="match status" value="1"/>
</dbReference>
<evidence type="ECO:0000256" key="16">
    <source>
        <dbReference type="ARBA" id="ARBA00023242"/>
    </source>
</evidence>
<feature type="region of interest" description="Disordered" evidence="20">
    <location>
        <begin position="1"/>
        <end position="52"/>
    </location>
</feature>
<feature type="compositionally biased region" description="Basic and acidic residues" evidence="20">
    <location>
        <begin position="1262"/>
        <end position="1271"/>
    </location>
</feature>
<feature type="region of interest" description="Disordered" evidence="20">
    <location>
        <begin position="245"/>
        <end position="280"/>
    </location>
</feature>
<feature type="domain" description="JmjC" evidence="22">
    <location>
        <begin position="750"/>
        <end position="893"/>
    </location>
</feature>
<dbReference type="InterPro" id="IPR019787">
    <property type="entry name" value="Znf_PHD-finger"/>
</dbReference>